<dbReference type="InterPro" id="IPR056024">
    <property type="entry name" value="DUF7605"/>
</dbReference>
<dbReference type="InterPro" id="IPR027417">
    <property type="entry name" value="P-loop_NTPase"/>
</dbReference>
<feature type="compositionally biased region" description="Polar residues" evidence="1">
    <location>
        <begin position="273"/>
        <end position="314"/>
    </location>
</feature>
<dbReference type="AlphaFoldDB" id="A0A0G2J0C5"/>
<feature type="region of interest" description="Disordered" evidence="1">
    <location>
        <begin position="219"/>
        <end position="336"/>
    </location>
</feature>
<dbReference type="VEuPathDB" id="FungiDB:EMCG_03352"/>
<gene>
    <name evidence="4" type="ORF">EMCG_03352</name>
</gene>
<feature type="domain" description="DUF7605" evidence="3">
    <location>
        <begin position="970"/>
        <end position="1082"/>
    </location>
</feature>
<feature type="compositionally biased region" description="Polar residues" evidence="1">
    <location>
        <begin position="44"/>
        <end position="62"/>
    </location>
</feature>
<dbReference type="Proteomes" id="UP000034164">
    <property type="component" value="Unassembled WGS sequence"/>
</dbReference>
<comment type="caution">
    <text evidence="4">The sequence shown here is derived from an EMBL/GenBank/DDBJ whole genome shotgun (WGS) entry which is preliminary data.</text>
</comment>
<feature type="domain" description="Dynamin N-terminal" evidence="2">
    <location>
        <begin position="503"/>
        <end position="746"/>
    </location>
</feature>
<dbReference type="PANTHER" id="PTHR36681">
    <property type="entry name" value="NUCLEAR GTPASE, GERMINAL CENTER-ASSOCIATED, TANDEM DUPLICATE 3"/>
    <property type="match status" value="1"/>
</dbReference>
<dbReference type="SUPFAM" id="SSF52540">
    <property type="entry name" value="P-loop containing nucleoside triphosphate hydrolases"/>
    <property type="match status" value="1"/>
</dbReference>
<reference evidence="5" key="1">
    <citation type="journal article" date="2015" name="PLoS Genet.">
        <title>The dynamic genome and transcriptome of the human fungal pathogen Blastomyces and close relative Emmonsia.</title>
        <authorList>
            <person name="Munoz J.F."/>
            <person name="Gauthier G.M."/>
            <person name="Desjardins C.A."/>
            <person name="Gallo J.E."/>
            <person name="Holder J."/>
            <person name="Sullivan T.D."/>
            <person name="Marty A.J."/>
            <person name="Carmen J.C."/>
            <person name="Chen Z."/>
            <person name="Ding L."/>
            <person name="Gujja S."/>
            <person name="Magrini V."/>
            <person name="Misas E."/>
            <person name="Mitreva M."/>
            <person name="Priest M."/>
            <person name="Saif S."/>
            <person name="Whiston E.A."/>
            <person name="Young S."/>
            <person name="Zeng Q."/>
            <person name="Goldman W.E."/>
            <person name="Mardis E.R."/>
            <person name="Taylor J.W."/>
            <person name="McEwen J.G."/>
            <person name="Clay O.K."/>
            <person name="Klein B.S."/>
            <person name="Cuomo C.A."/>
        </authorList>
    </citation>
    <scope>NUCLEOTIDE SEQUENCE [LARGE SCALE GENOMIC DNA]</scope>
    <source>
        <strain evidence="5">UAMH 3008</strain>
    </source>
</reference>
<protein>
    <recommendedName>
        <fullName evidence="6">G domain-containing protein</fullName>
    </recommendedName>
</protein>
<evidence type="ECO:0000256" key="1">
    <source>
        <dbReference type="SAM" id="MobiDB-lite"/>
    </source>
</evidence>
<organism evidence="4 5">
    <name type="scientific">[Emmonsia] crescens</name>
    <dbReference type="NCBI Taxonomy" id="73230"/>
    <lineage>
        <taxon>Eukaryota</taxon>
        <taxon>Fungi</taxon>
        <taxon>Dikarya</taxon>
        <taxon>Ascomycota</taxon>
        <taxon>Pezizomycotina</taxon>
        <taxon>Eurotiomycetes</taxon>
        <taxon>Eurotiomycetidae</taxon>
        <taxon>Onygenales</taxon>
        <taxon>Ajellomycetaceae</taxon>
        <taxon>Emergomyces</taxon>
    </lineage>
</organism>
<name>A0A0G2J0C5_9EURO</name>
<dbReference type="OrthoDB" id="4172309at2759"/>
<proteinExistence type="predicted"/>
<dbReference type="Gene3D" id="3.40.50.300">
    <property type="entry name" value="P-loop containing nucleotide triphosphate hydrolases"/>
    <property type="match status" value="1"/>
</dbReference>
<evidence type="ECO:0000259" key="3">
    <source>
        <dbReference type="Pfam" id="PF24564"/>
    </source>
</evidence>
<feature type="compositionally biased region" description="Low complexity" evidence="1">
    <location>
        <begin position="111"/>
        <end position="126"/>
    </location>
</feature>
<dbReference type="InterPro" id="IPR045063">
    <property type="entry name" value="Dynamin_N"/>
</dbReference>
<evidence type="ECO:0000313" key="5">
    <source>
        <dbReference type="Proteomes" id="UP000034164"/>
    </source>
</evidence>
<accession>A0A0G2J0C5</accession>
<feature type="compositionally biased region" description="Polar residues" evidence="1">
    <location>
        <begin position="223"/>
        <end position="238"/>
    </location>
</feature>
<feature type="compositionally biased region" description="Polar residues" evidence="1">
    <location>
        <begin position="156"/>
        <end position="166"/>
    </location>
</feature>
<sequence>MSFPAWNMSSGHTPSSENAESQPNNPFNVDSSPSPSPFGHLPSGSASSSTNNGRNPTPDTDASSSQSNLFAPSSSSPSAFGRLSSVSDSTNNGWNTMSNTPSRQVPFIFGSPSPSSTLFSQNSSSSARPAAPFDFSQTSGILGSGTGTRPLFGQRVVSQPQASTSPAEPRPLFGRPVSQASNPPSLLGAGVLFGLPHQADPSSSRTTGSFFAARPHRAISAEPETSSQRQSRNITPSPANIPLPSSTASFTSSRSNHTRSASSTIPRSHHTRSTPSDARSDGPSTMGSGSFTFRPVSIQSARTSVTPGVTITSPPQTPRRAPAGSTAAGRHTPTQPIFTTSRAPSDLQHNIQAITIQDLFDATPSRVLRSPQSESSIGAGGSVSESQASLVEGLAELGTGGYEASPTPSVADNFNVLGLDDAITTARTTKFQYSARTEQLPADLPYYNAQFQRDLRDGKRIATTIAELLRNFAIANEAGSSLNKIFQTATELSQYSAPTTRIVGVVGNSGQGKSSLVNSLLDERELARTGSEGGAVTSFVTEYRYSLRHHTSAYVVEVEYLNDDELRTELGQLLDDYRCLYSPETPTLEDEILRDVQIQSATAEATLTAAFGDQPNWDTGSLRDFNKGGRDIALAYLENWATTLQWPDGARDGNWSATANCSQHCRRLIEEFMTGSIWPFVKVVRVYLKAVVLRPGLILADLPGFRDINYARVQAARRYLAKCNEIFIVSDIKRVVTDVTIREVIQEHVTSVSGIGRVSTPNICIICSHATVFDDPDFEQSWRDRLSPEDLEELNNAKLQMRDARRGEWMNERQYKEGEIRCTKVFATARNQSISSSLRSAYDDVQPRMFYVDNKLYRDSSNLEAVEVSGIPGLRRFCYTIPAQALYTSACNFLYNSLPSLVRSLDLWYESGRENGSQPLLNTVSTAELREQIDTIENDFSALFSLESFSQTYSQNRNHITAAASAECRDWDSEYEDSFHTFRRIISRLMHQIYEIACGAGAPRSFLNNIRSRERAALQILDEQYGAYTDLFRSLKRNATGGHSTSLIVDKMMPAYRACAGDSGTGVDARRKDHMHKHVDKDVLNLVYKTIKYEHECLVTDMASTIRVQLGTICDDIENDLTAMRTADASLLERYPAFFLDLGRVLVSTREAMERMKERPKGDDE</sequence>
<evidence type="ECO:0000313" key="4">
    <source>
        <dbReference type="EMBL" id="KKZ62214.1"/>
    </source>
</evidence>
<dbReference type="Pfam" id="PF24564">
    <property type="entry name" value="DUF7605"/>
    <property type="match status" value="1"/>
</dbReference>
<dbReference type="PANTHER" id="PTHR36681:SF3">
    <property type="entry name" value="NUCLEAR GTPASE, GERMINAL CENTER-ASSOCIATED, TANDEM DUPLICATE 3"/>
    <property type="match status" value="1"/>
</dbReference>
<dbReference type="EMBL" id="LCZI01001160">
    <property type="protein sequence ID" value="KKZ62214.1"/>
    <property type="molecule type" value="Genomic_DNA"/>
</dbReference>
<feature type="compositionally biased region" description="Low complexity" evidence="1">
    <location>
        <begin position="63"/>
        <end position="85"/>
    </location>
</feature>
<feature type="compositionally biased region" description="Polar residues" evidence="1">
    <location>
        <begin position="86"/>
        <end position="103"/>
    </location>
</feature>
<evidence type="ECO:0008006" key="6">
    <source>
        <dbReference type="Google" id="ProtNLM"/>
    </source>
</evidence>
<evidence type="ECO:0000259" key="2">
    <source>
        <dbReference type="Pfam" id="PF00350"/>
    </source>
</evidence>
<feature type="compositionally biased region" description="Low complexity" evidence="1">
    <location>
        <begin position="245"/>
        <end position="264"/>
    </location>
</feature>
<feature type="region of interest" description="Disordered" evidence="1">
    <location>
        <begin position="1"/>
        <end position="181"/>
    </location>
</feature>
<feature type="compositionally biased region" description="Polar residues" evidence="1">
    <location>
        <begin position="7"/>
        <end position="33"/>
    </location>
</feature>
<dbReference type="Pfam" id="PF00350">
    <property type="entry name" value="Dynamin_N"/>
    <property type="match status" value="1"/>
</dbReference>